<keyword evidence="3" id="KW-0813">Transport</keyword>
<keyword evidence="10" id="KW-1185">Reference proteome</keyword>
<dbReference type="GO" id="GO:0055085">
    <property type="term" value="P:transmembrane transport"/>
    <property type="evidence" value="ECO:0007669"/>
    <property type="project" value="InterPro"/>
</dbReference>
<dbReference type="Pfam" id="PF03547">
    <property type="entry name" value="Mem_trans"/>
    <property type="match status" value="1"/>
</dbReference>
<evidence type="ECO:0000256" key="2">
    <source>
        <dbReference type="ARBA" id="ARBA00010145"/>
    </source>
</evidence>
<dbReference type="GO" id="GO:0005886">
    <property type="term" value="C:plasma membrane"/>
    <property type="evidence" value="ECO:0007669"/>
    <property type="project" value="UniProtKB-SubCell"/>
</dbReference>
<keyword evidence="5 8" id="KW-0812">Transmembrane</keyword>
<evidence type="ECO:0000256" key="5">
    <source>
        <dbReference type="ARBA" id="ARBA00022692"/>
    </source>
</evidence>
<keyword evidence="6 8" id="KW-1133">Transmembrane helix</keyword>
<accession>A0AAE3E838</accession>
<feature type="transmembrane region" description="Helical" evidence="8">
    <location>
        <begin position="305"/>
        <end position="324"/>
    </location>
</feature>
<feature type="transmembrane region" description="Helical" evidence="8">
    <location>
        <begin position="102"/>
        <end position="120"/>
    </location>
</feature>
<evidence type="ECO:0000313" key="10">
    <source>
        <dbReference type="Proteomes" id="UP001198200"/>
    </source>
</evidence>
<dbReference type="InterPro" id="IPR004776">
    <property type="entry name" value="Mem_transp_PIN-like"/>
</dbReference>
<sequence length="331" mass="35600">MDNFIFSINATLPIFLTMVLGLVFRKIGVFDDAFTNRMNSFVFKFALPALLFEDLWEENFYQAWNGGFVLFCFCATLGCIIVSTALSSFLKDKSDRGEFIQGSYRSSAAILGIAFIVNIYGQSGMAPLMIIGTVPLYNICAVAALTLTSPALSSAKSDPASETSASKSTSVSNSDRLFRTVKGIITNPIILGIAVGFAWSLLKLPHPTILQKTVHNLGVLATPLGLMAMGASFDIKKAFYKLKPSIACAFLKLIGYSGVLMPVAIALGYRNEALVAILVMLGSATTVSSYTMAKSMGHEGTLSASVVMLTTLLSAFSLTAWLFILKTMSFI</sequence>
<feature type="transmembrane region" description="Helical" evidence="8">
    <location>
        <begin position="273"/>
        <end position="293"/>
    </location>
</feature>
<dbReference type="RefSeq" id="WP_308732413.1">
    <property type="nucleotide sequence ID" value="NZ_JAJEQN010000052.1"/>
</dbReference>
<dbReference type="InterPro" id="IPR038770">
    <property type="entry name" value="Na+/solute_symporter_sf"/>
</dbReference>
<dbReference type="PANTHER" id="PTHR36838">
    <property type="entry name" value="AUXIN EFFLUX CARRIER FAMILY PROTEIN"/>
    <property type="match status" value="1"/>
</dbReference>
<organism evidence="9 10">
    <name type="scientific">Anthropogastromicrobium aceti</name>
    <dbReference type="NCBI Taxonomy" id="2981768"/>
    <lineage>
        <taxon>Bacteria</taxon>
        <taxon>Bacillati</taxon>
        <taxon>Bacillota</taxon>
        <taxon>Clostridia</taxon>
        <taxon>Lachnospirales</taxon>
        <taxon>Lachnospiraceae</taxon>
        <taxon>Anthropogastromicrobium</taxon>
    </lineage>
</organism>
<evidence type="ECO:0000256" key="1">
    <source>
        <dbReference type="ARBA" id="ARBA00004651"/>
    </source>
</evidence>
<comment type="subcellular location">
    <subcellularLocation>
        <location evidence="1">Cell membrane</location>
        <topology evidence="1">Multi-pass membrane protein</topology>
    </subcellularLocation>
</comment>
<proteinExistence type="inferred from homology"/>
<keyword evidence="4" id="KW-1003">Cell membrane</keyword>
<feature type="transmembrane region" description="Helical" evidence="8">
    <location>
        <begin position="126"/>
        <end position="147"/>
    </location>
</feature>
<gene>
    <name evidence="9" type="ORF">LKD48_14660</name>
</gene>
<evidence type="ECO:0000256" key="3">
    <source>
        <dbReference type="ARBA" id="ARBA00022448"/>
    </source>
</evidence>
<evidence type="ECO:0000256" key="7">
    <source>
        <dbReference type="ARBA" id="ARBA00023136"/>
    </source>
</evidence>
<evidence type="ECO:0000256" key="6">
    <source>
        <dbReference type="ARBA" id="ARBA00022989"/>
    </source>
</evidence>
<feature type="transmembrane region" description="Helical" evidence="8">
    <location>
        <begin position="214"/>
        <end position="233"/>
    </location>
</feature>
<dbReference type="AlphaFoldDB" id="A0AAE3E838"/>
<comment type="similarity">
    <text evidence="2">Belongs to the auxin efflux carrier (TC 2.A.69) family.</text>
</comment>
<feature type="transmembrane region" description="Helical" evidence="8">
    <location>
        <begin position="68"/>
        <end position="90"/>
    </location>
</feature>
<name>A0AAE3E838_9FIRM</name>
<comment type="caution">
    <text evidence="9">The sequence shown here is derived from an EMBL/GenBank/DDBJ whole genome shotgun (WGS) entry which is preliminary data.</text>
</comment>
<feature type="transmembrane region" description="Helical" evidence="8">
    <location>
        <begin position="6"/>
        <end position="24"/>
    </location>
</feature>
<keyword evidence="7 8" id="KW-0472">Membrane</keyword>
<dbReference type="PANTHER" id="PTHR36838:SF4">
    <property type="entry name" value="AUXIN EFFLUX CARRIER FAMILY PROTEIN"/>
    <property type="match status" value="1"/>
</dbReference>
<dbReference type="Gene3D" id="1.20.1530.20">
    <property type="match status" value="1"/>
</dbReference>
<evidence type="ECO:0000256" key="4">
    <source>
        <dbReference type="ARBA" id="ARBA00022475"/>
    </source>
</evidence>
<protein>
    <submittedName>
        <fullName evidence="9">AEC family transporter</fullName>
    </submittedName>
</protein>
<evidence type="ECO:0000313" key="9">
    <source>
        <dbReference type="EMBL" id="MCC2222846.1"/>
    </source>
</evidence>
<feature type="transmembrane region" description="Helical" evidence="8">
    <location>
        <begin position="184"/>
        <end position="202"/>
    </location>
</feature>
<reference evidence="9 10" key="1">
    <citation type="submission" date="2021-10" db="EMBL/GenBank/DDBJ databases">
        <title>Anaerobic single-cell dispensing facilitates the cultivation of human gut bacteria.</title>
        <authorList>
            <person name="Afrizal A."/>
        </authorList>
    </citation>
    <scope>NUCLEOTIDE SEQUENCE [LARGE SCALE GENOMIC DNA]</scope>
    <source>
        <strain evidence="9 10">CLA-AA-H224</strain>
    </source>
</reference>
<evidence type="ECO:0000256" key="8">
    <source>
        <dbReference type="SAM" id="Phobius"/>
    </source>
</evidence>
<dbReference type="EMBL" id="JAJEQN010000052">
    <property type="protein sequence ID" value="MCC2222846.1"/>
    <property type="molecule type" value="Genomic_DNA"/>
</dbReference>
<feature type="transmembrane region" description="Helical" evidence="8">
    <location>
        <begin position="245"/>
        <end position="267"/>
    </location>
</feature>
<dbReference type="Proteomes" id="UP001198200">
    <property type="component" value="Unassembled WGS sequence"/>
</dbReference>